<dbReference type="PANTHER" id="PTHR45657">
    <property type="entry name" value="CRAL-TRIO DOMAIN-CONTAINING PROTEIN YKL091C-RELATED"/>
    <property type="match status" value="1"/>
</dbReference>
<dbReference type="PANTHER" id="PTHR45657:SF1">
    <property type="entry name" value="CRAL-TRIO DOMAIN-CONTAINING PROTEIN YKL091C-RELATED"/>
    <property type="match status" value="1"/>
</dbReference>
<dbReference type="Pfam" id="PF00650">
    <property type="entry name" value="CRAL_TRIO"/>
    <property type="match status" value="1"/>
</dbReference>
<dbReference type="AlphaFoldDB" id="D8QR90"/>
<dbReference type="SUPFAM" id="SSF46938">
    <property type="entry name" value="CRAL/TRIO N-terminal domain"/>
    <property type="match status" value="1"/>
</dbReference>
<dbReference type="SMART" id="SM00516">
    <property type="entry name" value="SEC14"/>
    <property type="match status" value="1"/>
</dbReference>
<protein>
    <recommendedName>
        <fullName evidence="6">CRAL-TRIO domain-containing protein</fullName>
    </recommendedName>
</protein>
<evidence type="ECO:0000256" key="2">
    <source>
        <dbReference type="ARBA" id="ARBA00004395"/>
    </source>
</evidence>
<proteinExistence type="inferred from homology"/>
<gene>
    <name evidence="7" type="ORF">SELMODRAFT_77842</name>
</gene>
<organism evidence="8">
    <name type="scientific">Selaginella moellendorffii</name>
    <name type="common">Spikemoss</name>
    <dbReference type="NCBI Taxonomy" id="88036"/>
    <lineage>
        <taxon>Eukaryota</taxon>
        <taxon>Viridiplantae</taxon>
        <taxon>Streptophyta</taxon>
        <taxon>Embryophyta</taxon>
        <taxon>Tracheophyta</taxon>
        <taxon>Lycopodiopsida</taxon>
        <taxon>Selaginellales</taxon>
        <taxon>Selaginellaceae</taxon>
        <taxon>Selaginella</taxon>
    </lineage>
</organism>
<keyword evidence="8" id="KW-1185">Reference proteome</keyword>
<dbReference type="InterPro" id="IPR036273">
    <property type="entry name" value="CRAL/TRIO_N_dom_sf"/>
</dbReference>
<dbReference type="Pfam" id="PF03765">
    <property type="entry name" value="CRAL_TRIO_N"/>
    <property type="match status" value="1"/>
</dbReference>
<sequence length="308" mass="35768">NKIASFKAIIASKKLRSSFRRKRRRKRSLIEDVWDAEEQKAVDAFRQVLLAENLLPDRHDDYHTLLRFLKARKFDHDKAKNMWIEMLQWRKDNDVDTIEESFAFEELEEVKKYYPHGNHGVDKEGRPVYIERLGKVEPNKLMNVTTIDRYLKYHICEFERTINKKFPACSIAAKRHIDSTTTILDVAGVGLKNFNKTARELIIRMQKIDGDNYPETLHRMYIVNAGSGFRLLWNTVRSFLDPKTTSKITVLGNKFQSRLLEVIDANELPEFLGGTCNCLVEGGCMCSDRGPWKDPSILKVPSMLVVVF</sequence>
<feature type="domain" description="CRAL-TRIO" evidence="6">
    <location>
        <begin position="106"/>
        <end position="280"/>
    </location>
</feature>
<evidence type="ECO:0000313" key="7">
    <source>
        <dbReference type="EMBL" id="EFJ37207.1"/>
    </source>
</evidence>
<reference evidence="7 8" key="1">
    <citation type="journal article" date="2011" name="Science">
        <title>The Selaginella genome identifies genetic changes associated with the evolution of vascular plants.</title>
        <authorList>
            <person name="Banks J.A."/>
            <person name="Nishiyama T."/>
            <person name="Hasebe M."/>
            <person name="Bowman J.L."/>
            <person name="Gribskov M."/>
            <person name="dePamphilis C."/>
            <person name="Albert V.A."/>
            <person name="Aono N."/>
            <person name="Aoyama T."/>
            <person name="Ambrose B.A."/>
            <person name="Ashton N.W."/>
            <person name="Axtell M.J."/>
            <person name="Barker E."/>
            <person name="Barker M.S."/>
            <person name="Bennetzen J.L."/>
            <person name="Bonawitz N.D."/>
            <person name="Chapple C."/>
            <person name="Cheng C."/>
            <person name="Correa L.G."/>
            <person name="Dacre M."/>
            <person name="DeBarry J."/>
            <person name="Dreyer I."/>
            <person name="Elias M."/>
            <person name="Engstrom E.M."/>
            <person name="Estelle M."/>
            <person name="Feng L."/>
            <person name="Finet C."/>
            <person name="Floyd S.K."/>
            <person name="Frommer W.B."/>
            <person name="Fujita T."/>
            <person name="Gramzow L."/>
            <person name="Gutensohn M."/>
            <person name="Harholt J."/>
            <person name="Hattori M."/>
            <person name="Heyl A."/>
            <person name="Hirai T."/>
            <person name="Hiwatashi Y."/>
            <person name="Ishikawa M."/>
            <person name="Iwata M."/>
            <person name="Karol K.G."/>
            <person name="Koehler B."/>
            <person name="Kolukisaoglu U."/>
            <person name="Kubo M."/>
            <person name="Kurata T."/>
            <person name="Lalonde S."/>
            <person name="Li K."/>
            <person name="Li Y."/>
            <person name="Litt A."/>
            <person name="Lyons E."/>
            <person name="Manning G."/>
            <person name="Maruyama T."/>
            <person name="Michael T.P."/>
            <person name="Mikami K."/>
            <person name="Miyazaki S."/>
            <person name="Morinaga S."/>
            <person name="Murata T."/>
            <person name="Mueller-Roeber B."/>
            <person name="Nelson D.R."/>
            <person name="Obara M."/>
            <person name="Oguri Y."/>
            <person name="Olmstead R.G."/>
            <person name="Onodera N."/>
            <person name="Petersen B.L."/>
            <person name="Pils B."/>
            <person name="Prigge M."/>
            <person name="Rensing S.A."/>
            <person name="Riano-Pachon D.M."/>
            <person name="Roberts A.W."/>
            <person name="Sato Y."/>
            <person name="Scheller H.V."/>
            <person name="Schulz B."/>
            <person name="Schulz C."/>
            <person name="Shakirov E.V."/>
            <person name="Shibagaki N."/>
            <person name="Shinohara N."/>
            <person name="Shippen D.E."/>
            <person name="Soerensen I."/>
            <person name="Sotooka R."/>
            <person name="Sugimoto N."/>
            <person name="Sugita M."/>
            <person name="Sumikawa N."/>
            <person name="Tanurdzic M."/>
            <person name="Theissen G."/>
            <person name="Ulvskov P."/>
            <person name="Wakazuki S."/>
            <person name="Weng J.K."/>
            <person name="Willats W.W."/>
            <person name="Wipf D."/>
            <person name="Wolf P.G."/>
            <person name="Yang L."/>
            <person name="Zimmer A.D."/>
            <person name="Zhu Q."/>
            <person name="Mitros T."/>
            <person name="Hellsten U."/>
            <person name="Loque D."/>
            <person name="Otillar R."/>
            <person name="Salamov A."/>
            <person name="Schmutz J."/>
            <person name="Shapiro H."/>
            <person name="Lindquist E."/>
            <person name="Lucas S."/>
            <person name="Rokhsar D."/>
            <person name="Grigoriev I.V."/>
        </authorList>
    </citation>
    <scope>NUCLEOTIDE SEQUENCE [LARGE SCALE GENOMIC DNA]</scope>
</reference>
<dbReference type="Gene3D" id="1.10.8.20">
    <property type="entry name" value="N-terminal domain of phosphatidylinositol transfer protein sec14p"/>
    <property type="match status" value="1"/>
</dbReference>
<evidence type="ECO:0000313" key="8">
    <source>
        <dbReference type="Proteomes" id="UP000001514"/>
    </source>
</evidence>
<comment type="subcellular location">
    <subcellularLocation>
        <location evidence="1">Cell membrane</location>
        <topology evidence="1">Peripheral membrane protein</topology>
    </subcellularLocation>
    <subcellularLocation>
        <location evidence="2">Golgi apparatus membrane</location>
        <topology evidence="2">Peripheral membrane protein</topology>
    </subcellularLocation>
</comment>
<dbReference type="GO" id="GO:0000139">
    <property type="term" value="C:Golgi membrane"/>
    <property type="evidence" value="ECO:0007669"/>
    <property type="project" value="UniProtKB-SubCell"/>
</dbReference>
<dbReference type="KEGG" id="smo:SELMODRAFT_77842"/>
<dbReference type="InterPro" id="IPR001251">
    <property type="entry name" value="CRAL-TRIO_dom"/>
</dbReference>
<dbReference type="InterPro" id="IPR036865">
    <property type="entry name" value="CRAL-TRIO_dom_sf"/>
</dbReference>
<evidence type="ECO:0000256" key="3">
    <source>
        <dbReference type="ARBA" id="ARBA00022927"/>
    </source>
</evidence>
<dbReference type="FunCoup" id="D8QR90">
    <property type="interactions" value="2462"/>
</dbReference>
<keyword evidence="3" id="KW-0813">Transport</keyword>
<keyword evidence="4" id="KW-0333">Golgi apparatus</keyword>
<dbReference type="PROSITE" id="PS50191">
    <property type="entry name" value="CRAL_TRIO"/>
    <property type="match status" value="1"/>
</dbReference>
<dbReference type="GO" id="GO:0008526">
    <property type="term" value="F:phosphatidylinositol transfer activity"/>
    <property type="evidence" value="ECO:0000318"/>
    <property type="project" value="GO_Central"/>
</dbReference>
<dbReference type="Gramene" id="EFJ37207">
    <property type="protein sequence ID" value="EFJ37207"/>
    <property type="gene ID" value="SELMODRAFT_77842"/>
</dbReference>
<comment type="similarity">
    <text evidence="5">Belongs to the SFH family.</text>
</comment>
<dbReference type="GO" id="GO:0005886">
    <property type="term" value="C:plasma membrane"/>
    <property type="evidence" value="ECO:0007669"/>
    <property type="project" value="UniProtKB-SubCell"/>
</dbReference>
<dbReference type="EMBL" id="GL377566">
    <property type="protein sequence ID" value="EFJ37207.1"/>
    <property type="molecule type" value="Genomic_DNA"/>
</dbReference>
<name>D8QR90_SELML</name>
<dbReference type="OMA" id="MIATHTH"/>
<evidence type="ECO:0000259" key="6">
    <source>
        <dbReference type="PROSITE" id="PS50191"/>
    </source>
</evidence>
<dbReference type="InterPro" id="IPR051026">
    <property type="entry name" value="PI/PC_transfer"/>
</dbReference>
<dbReference type="SUPFAM" id="SSF52087">
    <property type="entry name" value="CRAL/TRIO domain"/>
    <property type="match status" value="1"/>
</dbReference>
<dbReference type="GO" id="GO:0015031">
    <property type="term" value="P:protein transport"/>
    <property type="evidence" value="ECO:0007669"/>
    <property type="project" value="UniProtKB-KW"/>
</dbReference>
<dbReference type="OrthoDB" id="1434354at2759"/>
<dbReference type="Gene3D" id="3.40.525.10">
    <property type="entry name" value="CRAL-TRIO lipid binding domain"/>
    <property type="match status" value="1"/>
</dbReference>
<keyword evidence="3" id="KW-0653">Protein transport</keyword>
<dbReference type="InParanoid" id="D8QR90"/>
<dbReference type="GO" id="GO:0006892">
    <property type="term" value="P:post-Golgi vesicle-mediated transport"/>
    <property type="evidence" value="ECO:0000318"/>
    <property type="project" value="GO_Central"/>
</dbReference>
<evidence type="ECO:0000256" key="1">
    <source>
        <dbReference type="ARBA" id="ARBA00004202"/>
    </source>
</evidence>
<dbReference type="Proteomes" id="UP000001514">
    <property type="component" value="Unassembled WGS sequence"/>
</dbReference>
<accession>D8QR90</accession>
<dbReference type="eggNOG" id="KOG1471">
    <property type="taxonomic scope" value="Eukaryota"/>
</dbReference>
<dbReference type="FunFam" id="3.40.525.10:FF:000011">
    <property type="entry name" value="SEC14 cytosolic factor"/>
    <property type="match status" value="1"/>
</dbReference>
<dbReference type="InterPro" id="IPR011074">
    <property type="entry name" value="CRAL/TRIO_N_dom"/>
</dbReference>
<evidence type="ECO:0000256" key="5">
    <source>
        <dbReference type="ARBA" id="ARBA00038020"/>
    </source>
</evidence>
<dbReference type="CDD" id="cd00170">
    <property type="entry name" value="SEC14"/>
    <property type="match status" value="1"/>
</dbReference>
<dbReference type="HOGENOM" id="CLU_014001_0_3_1"/>
<feature type="non-terminal residue" evidence="7">
    <location>
        <position position="1"/>
    </location>
</feature>
<dbReference type="SMART" id="SM01100">
    <property type="entry name" value="CRAL_TRIO_N"/>
    <property type="match status" value="1"/>
</dbReference>
<evidence type="ECO:0000256" key="4">
    <source>
        <dbReference type="ARBA" id="ARBA00023034"/>
    </source>
</evidence>